<keyword evidence="2 12" id="KW-0138">CF(0)</keyword>
<dbReference type="CDD" id="cd06503">
    <property type="entry name" value="ATP-synt_Fo_b"/>
    <property type="match status" value="1"/>
</dbReference>
<dbReference type="HAMAP" id="MF_01398">
    <property type="entry name" value="ATP_synth_b_bprime"/>
    <property type="match status" value="1"/>
</dbReference>
<gene>
    <name evidence="12" type="primary">atpF</name>
    <name evidence="15" type="ORF">JWV37_02795</name>
</gene>
<organism evidence="15 16">
    <name type="scientific">Sulfurospirillum tamanense</name>
    <dbReference type="NCBI Taxonomy" id="2813362"/>
    <lineage>
        <taxon>Bacteria</taxon>
        <taxon>Pseudomonadati</taxon>
        <taxon>Campylobacterota</taxon>
        <taxon>Epsilonproteobacteria</taxon>
        <taxon>Campylobacterales</taxon>
        <taxon>Sulfurospirillaceae</taxon>
        <taxon>Sulfurospirillum</taxon>
    </lineage>
</organism>
<evidence type="ECO:0000256" key="10">
    <source>
        <dbReference type="ARBA" id="ARBA00025614"/>
    </source>
</evidence>
<evidence type="ECO:0000256" key="3">
    <source>
        <dbReference type="ARBA" id="ARBA00022692"/>
    </source>
</evidence>
<sequence length="169" mass="19252">MIRYFLLFASPAVLFAAGSGSGEYDIVPRAINFAIFAAILYYLLAEPIKSAYFQRINGIAESLDSIQQKLKESKARKEEALSRVEEAKVSAKSLIQTTKKEVEILKQKFQKELAQELENLDKTHNEQVEIERRRMTRVAVSEVMDEIFQGDAATLDRDKFVHIVLRKVA</sequence>
<evidence type="ECO:0000256" key="12">
    <source>
        <dbReference type="HAMAP-Rule" id="MF_01398"/>
    </source>
</evidence>
<accession>A0ABS2WPZ7</accession>
<keyword evidence="5 12" id="KW-1133">Transmembrane helix</keyword>
<keyword evidence="8 12" id="KW-0066">ATP synthesis</keyword>
<evidence type="ECO:0000256" key="14">
    <source>
        <dbReference type="SAM" id="Coils"/>
    </source>
</evidence>
<dbReference type="Proteomes" id="UP000703590">
    <property type="component" value="Unassembled WGS sequence"/>
</dbReference>
<protein>
    <recommendedName>
        <fullName evidence="12">ATP synthase subunit b</fullName>
    </recommendedName>
    <alternativeName>
        <fullName evidence="12">ATP synthase F(0) sector subunit b</fullName>
    </alternativeName>
    <alternativeName>
        <fullName evidence="12">ATPase subunit I</fullName>
    </alternativeName>
    <alternativeName>
        <fullName evidence="12">F-type ATPase subunit b</fullName>
        <shortName evidence="12">F-ATPase subunit b</shortName>
    </alternativeName>
</protein>
<feature type="transmembrane region" description="Helical" evidence="12">
    <location>
        <begin position="26"/>
        <end position="45"/>
    </location>
</feature>
<comment type="function">
    <text evidence="9 12">F(1)F(0) ATP synthase produces ATP from ADP in the presence of a proton or sodium gradient. F-type ATPases consist of two structural domains, F(1) containing the extramembraneous catalytic core and F(0) containing the membrane proton channel, linked together by a central stalk and a peripheral stalk. During catalysis, ATP synthesis in the catalytic domain of F(1) is coupled via a rotary mechanism of the central stalk subunits to proton translocation.</text>
</comment>
<reference evidence="15" key="2">
    <citation type="submission" date="2021-02" db="EMBL/GenBank/DDBJ databases">
        <authorList>
            <person name="Merkel A.Y."/>
        </authorList>
    </citation>
    <scope>NUCLEOTIDE SEQUENCE</scope>
    <source>
        <strain evidence="15">T05b</strain>
    </source>
</reference>
<keyword evidence="3 12" id="KW-0812">Transmembrane</keyword>
<comment type="subcellular location">
    <subcellularLocation>
        <location evidence="12">Cell membrane</location>
        <topology evidence="12">Single-pass membrane protein</topology>
    </subcellularLocation>
    <subcellularLocation>
        <location evidence="11">Endomembrane system</location>
        <topology evidence="11">Single-pass membrane protein</topology>
    </subcellularLocation>
</comment>
<keyword evidence="16" id="KW-1185">Reference proteome</keyword>
<evidence type="ECO:0000256" key="6">
    <source>
        <dbReference type="ARBA" id="ARBA00023065"/>
    </source>
</evidence>
<keyword evidence="14" id="KW-0175">Coiled coil</keyword>
<proteinExistence type="inferred from homology"/>
<comment type="subunit">
    <text evidence="12">F-type ATPases have 2 components, F(1) - the catalytic core - and F(0) - the membrane proton channel. F(1) has five subunits: alpha(3), beta(3), gamma(1), delta(1), epsilon(1). F(0) has three main subunits: a(1), b(2) and c(10-14). The alpha and beta chains form an alternating ring which encloses part of the gamma chain. F(1) is attached to F(0) by a central stalk formed by the gamma and epsilon chains, while a peripheral stalk is formed by the delta and b chains.</text>
</comment>
<evidence type="ECO:0000256" key="13">
    <source>
        <dbReference type="RuleBase" id="RU003848"/>
    </source>
</evidence>
<evidence type="ECO:0000256" key="9">
    <source>
        <dbReference type="ARBA" id="ARBA00025198"/>
    </source>
</evidence>
<evidence type="ECO:0000313" key="16">
    <source>
        <dbReference type="Proteomes" id="UP000703590"/>
    </source>
</evidence>
<evidence type="ECO:0000256" key="2">
    <source>
        <dbReference type="ARBA" id="ARBA00022547"/>
    </source>
</evidence>
<evidence type="ECO:0000256" key="1">
    <source>
        <dbReference type="ARBA" id="ARBA00022448"/>
    </source>
</evidence>
<reference evidence="15" key="1">
    <citation type="submission" date="2021-02" db="EMBL/GenBank/DDBJ databases">
        <title>Sulfurospirillum tamanensis sp. nov.</title>
        <authorList>
            <person name="Frolova A."/>
            <person name="Merkel A."/>
            <person name="Slobodkin A."/>
        </authorList>
    </citation>
    <scope>NUCLEOTIDE SEQUENCE</scope>
    <source>
        <strain evidence="15">T05b</strain>
    </source>
</reference>
<comment type="function">
    <text evidence="10">Component of the F(0) channel, it forms part of the peripheral stalk, linking F(1) to F(0). The b'-subunit is a diverged and duplicated form of b found in plants and photosynthetic bacteria.</text>
</comment>
<keyword evidence="1 12" id="KW-0813">Transport</keyword>
<keyword evidence="12" id="KW-1003">Cell membrane</keyword>
<evidence type="ECO:0000256" key="4">
    <source>
        <dbReference type="ARBA" id="ARBA00022781"/>
    </source>
</evidence>
<keyword evidence="7 12" id="KW-0472">Membrane</keyword>
<comment type="caution">
    <text evidence="15">The sequence shown here is derived from an EMBL/GenBank/DDBJ whole genome shotgun (WGS) entry which is preliminary data.</text>
</comment>
<dbReference type="NCBIfam" id="NF006292">
    <property type="entry name" value="PRK08475.1"/>
    <property type="match status" value="1"/>
</dbReference>
<comment type="similarity">
    <text evidence="12 13">Belongs to the ATPase B chain family.</text>
</comment>
<dbReference type="EMBL" id="JAFHKK010000003">
    <property type="protein sequence ID" value="MBN2963696.1"/>
    <property type="molecule type" value="Genomic_DNA"/>
</dbReference>
<dbReference type="InterPro" id="IPR002146">
    <property type="entry name" value="ATP_synth_b/b'su_bac/chlpt"/>
</dbReference>
<evidence type="ECO:0000256" key="8">
    <source>
        <dbReference type="ARBA" id="ARBA00023310"/>
    </source>
</evidence>
<evidence type="ECO:0000256" key="5">
    <source>
        <dbReference type="ARBA" id="ARBA00022989"/>
    </source>
</evidence>
<name>A0ABS2WPZ7_9BACT</name>
<evidence type="ECO:0000256" key="7">
    <source>
        <dbReference type="ARBA" id="ARBA00023136"/>
    </source>
</evidence>
<feature type="coiled-coil region" evidence="14">
    <location>
        <begin position="56"/>
        <end position="133"/>
    </location>
</feature>
<evidence type="ECO:0000256" key="11">
    <source>
        <dbReference type="ARBA" id="ARBA00037847"/>
    </source>
</evidence>
<keyword evidence="6 12" id="KW-0406">Ion transport</keyword>
<keyword evidence="4 12" id="KW-0375">Hydrogen ion transport</keyword>
<evidence type="ECO:0000313" key="15">
    <source>
        <dbReference type="EMBL" id="MBN2963696.1"/>
    </source>
</evidence>
<dbReference type="Pfam" id="PF00430">
    <property type="entry name" value="ATP-synt_B"/>
    <property type="match status" value="1"/>
</dbReference>